<comment type="similarity">
    <text evidence="2">Belongs to the cytochrome P450 family.</text>
</comment>
<gene>
    <name evidence="7" type="ORF">LIER_13802</name>
</gene>
<keyword evidence="4" id="KW-0560">Oxidoreductase</keyword>
<keyword evidence="5" id="KW-0408">Iron</keyword>
<keyword evidence="3" id="KW-0479">Metal-binding</keyword>
<keyword evidence="6" id="KW-0472">Membrane</keyword>
<reference evidence="7 8" key="1">
    <citation type="submission" date="2024-01" db="EMBL/GenBank/DDBJ databases">
        <title>The complete chloroplast genome sequence of Lithospermum erythrorhizon: insights into the phylogenetic relationship among Boraginaceae species and the maternal lineages of purple gromwells.</title>
        <authorList>
            <person name="Okada T."/>
            <person name="Watanabe K."/>
        </authorList>
    </citation>
    <scope>NUCLEOTIDE SEQUENCE [LARGE SCALE GENOMIC DNA]</scope>
</reference>
<dbReference type="InterPro" id="IPR001128">
    <property type="entry name" value="Cyt_P450"/>
</dbReference>
<name>A0AAV3PZ93_LITER</name>
<evidence type="ECO:0000256" key="4">
    <source>
        <dbReference type="ARBA" id="ARBA00023002"/>
    </source>
</evidence>
<evidence type="ECO:0000256" key="2">
    <source>
        <dbReference type="ARBA" id="ARBA00010617"/>
    </source>
</evidence>
<proteinExistence type="inferred from homology"/>
<accession>A0AAV3PZ93</accession>
<dbReference type="SUPFAM" id="SSF48264">
    <property type="entry name" value="Cytochrome P450"/>
    <property type="match status" value="1"/>
</dbReference>
<organism evidence="7 8">
    <name type="scientific">Lithospermum erythrorhizon</name>
    <name type="common">Purple gromwell</name>
    <name type="synonym">Lithospermum officinale var. erythrorhizon</name>
    <dbReference type="NCBI Taxonomy" id="34254"/>
    <lineage>
        <taxon>Eukaryota</taxon>
        <taxon>Viridiplantae</taxon>
        <taxon>Streptophyta</taxon>
        <taxon>Embryophyta</taxon>
        <taxon>Tracheophyta</taxon>
        <taxon>Spermatophyta</taxon>
        <taxon>Magnoliopsida</taxon>
        <taxon>eudicotyledons</taxon>
        <taxon>Gunneridae</taxon>
        <taxon>Pentapetalae</taxon>
        <taxon>asterids</taxon>
        <taxon>lamiids</taxon>
        <taxon>Boraginales</taxon>
        <taxon>Boraginaceae</taxon>
        <taxon>Boraginoideae</taxon>
        <taxon>Lithospermeae</taxon>
        <taxon>Lithospermum</taxon>
    </lineage>
</organism>
<dbReference type="GO" id="GO:0004497">
    <property type="term" value="F:monooxygenase activity"/>
    <property type="evidence" value="ECO:0007669"/>
    <property type="project" value="InterPro"/>
</dbReference>
<comment type="caution">
    <text evidence="7">The sequence shown here is derived from an EMBL/GenBank/DDBJ whole genome shotgun (WGS) entry which is preliminary data.</text>
</comment>
<dbReference type="PANTHER" id="PTHR24296">
    <property type="entry name" value="CYTOCHROME P450"/>
    <property type="match status" value="1"/>
</dbReference>
<evidence type="ECO:0000256" key="3">
    <source>
        <dbReference type="ARBA" id="ARBA00022723"/>
    </source>
</evidence>
<evidence type="ECO:0000256" key="6">
    <source>
        <dbReference type="SAM" id="Phobius"/>
    </source>
</evidence>
<evidence type="ECO:0000313" key="8">
    <source>
        <dbReference type="Proteomes" id="UP001454036"/>
    </source>
</evidence>
<dbReference type="EMBL" id="BAABME010002824">
    <property type="protein sequence ID" value="GAA0156272.1"/>
    <property type="molecule type" value="Genomic_DNA"/>
</dbReference>
<feature type="transmembrane region" description="Helical" evidence="6">
    <location>
        <begin position="6"/>
        <end position="22"/>
    </location>
</feature>
<dbReference type="Proteomes" id="UP001454036">
    <property type="component" value="Unassembled WGS sequence"/>
</dbReference>
<protein>
    <submittedName>
        <fullName evidence="7">Oxygenase</fullName>
    </submittedName>
</protein>
<comment type="cofactor">
    <cofactor evidence="1">
        <name>heme</name>
        <dbReference type="ChEBI" id="CHEBI:30413"/>
    </cofactor>
</comment>
<dbReference type="InterPro" id="IPR036396">
    <property type="entry name" value="Cyt_P450_sf"/>
</dbReference>
<dbReference type="GO" id="GO:0016705">
    <property type="term" value="F:oxidoreductase activity, acting on paired donors, with incorporation or reduction of molecular oxygen"/>
    <property type="evidence" value="ECO:0007669"/>
    <property type="project" value="InterPro"/>
</dbReference>
<sequence>MDSTNMDIALLLMILCFVYLWCRFRNSNGKRCVIPSNWPVVGMIPGLLCNLHRIHEYGVDVLESSGGTFMFKGPWFTNVDMLITCDPTNVHYILSKNFLNFGRGPQFKKMFADLGDGIFNAEGEFWGIQRKTTQAVFHHSGFKNFLVMSTRDKVEKGMIQVLDHVSKLGIDVDLQELIQRFAFDITCVLLLDYDPASLSVEFPDFPFNRAFAEAEEAIFFRHIAGSYLEVPTVASNR</sequence>
<evidence type="ECO:0000256" key="5">
    <source>
        <dbReference type="ARBA" id="ARBA00023004"/>
    </source>
</evidence>
<dbReference type="AlphaFoldDB" id="A0AAV3PZ93"/>
<keyword evidence="6" id="KW-0812">Transmembrane</keyword>
<evidence type="ECO:0000313" key="7">
    <source>
        <dbReference type="EMBL" id="GAA0156272.1"/>
    </source>
</evidence>
<dbReference type="GO" id="GO:0020037">
    <property type="term" value="F:heme binding"/>
    <property type="evidence" value="ECO:0007669"/>
    <property type="project" value="InterPro"/>
</dbReference>
<dbReference type="Pfam" id="PF00067">
    <property type="entry name" value="p450"/>
    <property type="match status" value="1"/>
</dbReference>
<dbReference type="GO" id="GO:0005506">
    <property type="term" value="F:iron ion binding"/>
    <property type="evidence" value="ECO:0007669"/>
    <property type="project" value="InterPro"/>
</dbReference>
<dbReference type="Gene3D" id="1.10.630.10">
    <property type="entry name" value="Cytochrome P450"/>
    <property type="match status" value="1"/>
</dbReference>
<evidence type="ECO:0000256" key="1">
    <source>
        <dbReference type="ARBA" id="ARBA00001971"/>
    </source>
</evidence>
<keyword evidence="6" id="KW-1133">Transmembrane helix</keyword>
<keyword evidence="8" id="KW-1185">Reference proteome</keyword>